<dbReference type="InterPro" id="IPR004305">
    <property type="entry name" value="Thiaminase-2/PQQC"/>
</dbReference>
<keyword evidence="1" id="KW-0378">Hydrolase</keyword>
<comment type="catalytic activity">
    <reaction evidence="1">
        <text>thiamine + H2O = 5-(2-hydroxyethyl)-4-methylthiazole + 4-amino-5-hydroxymethyl-2-methylpyrimidine + H(+)</text>
        <dbReference type="Rhea" id="RHEA:17509"/>
        <dbReference type="ChEBI" id="CHEBI:15377"/>
        <dbReference type="ChEBI" id="CHEBI:15378"/>
        <dbReference type="ChEBI" id="CHEBI:16892"/>
        <dbReference type="ChEBI" id="CHEBI:17957"/>
        <dbReference type="ChEBI" id="CHEBI:18385"/>
        <dbReference type="EC" id="3.5.99.2"/>
    </reaction>
</comment>
<dbReference type="GO" id="GO:0005829">
    <property type="term" value="C:cytosol"/>
    <property type="evidence" value="ECO:0007669"/>
    <property type="project" value="TreeGrafter"/>
</dbReference>
<dbReference type="InterPro" id="IPR016084">
    <property type="entry name" value="Haem_Oase-like_multi-hlx"/>
</dbReference>
<feature type="domain" description="Thiaminase-2/PQQC" evidence="3">
    <location>
        <begin position="11"/>
        <end position="212"/>
    </location>
</feature>
<reference evidence="4 5" key="1">
    <citation type="journal article" date="2016" name="Front. Microbiol.">
        <title>Genomic Resource of Rice Seed Associated Bacteria.</title>
        <authorList>
            <person name="Midha S."/>
            <person name="Bansal K."/>
            <person name="Sharma S."/>
            <person name="Kumar N."/>
            <person name="Patil P.P."/>
            <person name="Chaudhry V."/>
            <person name="Patil P.B."/>
        </authorList>
    </citation>
    <scope>NUCLEOTIDE SEQUENCE [LARGE SCALE GENOMIC DNA]</scope>
    <source>
        <strain evidence="4 5">SA3</strain>
    </source>
</reference>
<accession>A0A8E1S3Q6</accession>
<dbReference type="Gene3D" id="1.20.910.10">
    <property type="entry name" value="Heme oxygenase-like"/>
    <property type="match status" value="1"/>
</dbReference>
<dbReference type="InterPro" id="IPR050967">
    <property type="entry name" value="Thiamine_Salvage_TenA"/>
</dbReference>
<organism evidence="4 5">
    <name type="scientific">Pantoea dispersa</name>
    <dbReference type="NCBI Taxonomy" id="59814"/>
    <lineage>
        <taxon>Bacteria</taxon>
        <taxon>Pseudomonadati</taxon>
        <taxon>Pseudomonadota</taxon>
        <taxon>Gammaproteobacteria</taxon>
        <taxon>Enterobacterales</taxon>
        <taxon>Erwiniaceae</taxon>
        <taxon>Pantoea</taxon>
    </lineage>
</organism>
<dbReference type="EC" id="3.5.99.2" evidence="1"/>
<dbReference type="Proteomes" id="UP000071979">
    <property type="component" value="Unassembled WGS sequence"/>
</dbReference>
<dbReference type="GO" id="GO:0009229">
    <property type="term" value="P:thiamine diphosphate biosynthetic process"/>
    <property type="evidence" value="ECO:0007669"/>
    <property type="project" value="UniProtKB-UniPathway"/>
</dbReference>
<dbReference type="CDD" id="cd19358">
    <property type="entry name" value="TenA_E_Spr0628-like"/>
    <property type="match status" value="1"/>
</dbReference>
<dbReference type="PANTHER" id="PTHR43198">
    <property type="entry name" value="BIFUNCTIONAL TH2 PROTEIN"/>
    <property type="match status" value="1"/>
</dbReference>
<evidence type="ECO:0000313" key="5">
    <source>
        <dbReference type="Proteomes" id="UP000071979"/>
    </source>
</evidence>
<comment type="caution">
    <text evidence="4">The sequence shown here is derived from an EMBL/GenBank/DDBJ whole genome shotgun (WGS) entry which is preliminary data.</text>
</comment>
<dbReference type="AlphaFoldDB" id="A0A8E1S3Q6"/>
<dbReference type="InterPro" id="IPR026285">
    <property type="entry name" value="TenA_E"/>
</dbReference>
<comment type="function">
    <text evidence="1">Catalyzes an amino-pyrimidine hydrolysis reaction at the C5' of the pyrimidine moiety of thiamine compounds, a reaction that is part of a thiamine salvage pathway. Thus, catalyzes the conversion of 4-amino-5-aminomethyl-2-methylpyrimidine to 4-amino-5-hydroxymethyl-2-methylpyrimidine (HMP).</text>
</comment>
<dbReference type="SUPFAM" id="SSF48613">
    <property type="entry name" value="Heme oxygenase-like"/>
    <property type="match status" value="1"/>
</dbReference>
<comment type="similarity">
    <text evidence="1">Belongs to the TenA family.</text>
</comment>
<evidence type="ECO:0000259" key="3">
    <source>
        <dbReference type="Pfam" id="PF03070"/>
    </source>
</evidence>
<dbReference type="UniPathway" id="UPA00060"/>
<keyword evidence="1" id="KW-0784">Thiamine biosynthesis</keyword>
<evidence type="ECO:0000313" key="4">
    <source>
        <dbReference type="EMBL" id="KTS69738.1"/>
    </source>
</evidence>
<name>A0A8E1S3Q6_9GAMM</name>
<proteinExistence type="inferred from homology"/>
<gene>
    <name evidence="4" type="ORF">SA3R_00490</name>
</gene>
<protein>
    <recommendedName>
        <fullName evidence="1">Aminopyrimidine aminohydrolase</fullName>
        <ecNumber evidence="1">3.5.99.2</ecNumber>
    </recommendedName>
</protein>
<evidence type="ECO:0000256" key="1">
    <source>
        <dbReference type="PIRNR" id="PIRNR003170"/>
    </source>
</evidence>
<dbReference type="Pfam" id="PF03070">
    <property type="entry name" value="TENA_THI-4"/>
    <property type="match status" value="1"/>
</dbReference>
<dbReference type="GO" id="GO:0050334">
    <property type="term" value="F:thiaminase activity"/>
    <property type="evidence" value="ECO:0007669"/>
    <property type="project" value="UniProtKB-UniRule"/>
</dbReference>
<dbReference type="EMBL" id="LDSE01000001">
    <property type="protein sequence ID" value="KTS69738.1"/>
    <property type="molecule type" value="Genomic_DNA"/>
</dbReference>
<dbReference type="RefSeq" id="WP_058775030.1">
    <property type="nucleotide sequence ID" value="NZ_LDSD01000007.1"/>
</dbReference>
<evidence type="ECO:0000256" key="2">
    <source>
        <dbReference type="PIRSR" id="PIRSR003170-1"/>
    </source>
</evidence>
<comment type="catalytic activity">
    <reaction evidence="1">
        <text>4-amino-5-aminomethyl-2-methylpyrimidine + H2O = 4-amino-5-hydroxymethyl-2-methylpyrimidine + NH4(+)</text>
        <dbReference type="Rhea" id="RHEA:31799"/>
        <dbReference type="ChEBI" id="CHEBI:15377"/>
        <dbReference type="ChEBI" id="CHEBI:16892"/>
        <dbReference type="ChEBI" id="CHEBI:28938"/>
        <dbReference type="ChEBI" id="CHEBI:63416"/>
        <dbReference type="EC" id="3.5.99.2"/>
    </reaction>
</comment>
<comment type="pathway">
    <text evidence="1">Cofactor biosynthesis; thiamine diphosphate biosynthesis.</text>
</comment>
<sequence length="218" mass="25042">MESFSDRLLTQHQALWQAMQQHRFVVDIEHDRLPASVFNRYLVFEGNFVATAIAIFALAVSKAPGIRQQRWLIGVLNALVDTQIAWFEAVLARRGIQPADYPDDLPGVSAFRDGMLKVAQQGSYAEIITLMFGAEWMYYHWCLRVSAQSQQDADVRRWVEMHAEDEFHQQAQWLKTELDQCALTLSAAQQAQLSQLYARVLQWEIDFHSAAYPESAHD</sequence>
<dbReference type="GO" id="GO:0009228">
    <property type="term" value="P:thiamine biosynthetic process"/>
    <property type="evidence" value="ECO:0007669"/>
    <property type="project" value="UniProtKB-KW"/>
</dbReference>
<feature type="active site" description="Proton donor" evidence="2">
    <location>
        <position position="204"/>
    </location>
</feature>
<dbReference type="PANTHER" id="PTHR43198:SF2">
    <property type="entry name" value="SI:CH1073-67J19.1-RELATED"/>
    <property type="match status" value="1"/>
</dbReference>
<dbReference type="PIRSF" id="PIRSF003170">
    <property type="entry name" value="Pet18p"/>
    <property type="match status" value="1"/>
</dbReference>